<evidence type="ECO:0000313" key="3">
    <source>
        <dbReference type="Proteomes" id="UP000054466"/>
    </source>
</evidence>
<dbReference type="InterPro" id="IPR012334">
    <property type="entry name" value="Pectin_lyas_fold"/>
</dbReference>
<dbReference type="AlphaFoldDB" id="A0A0D2C830"/>
<dbReference type="EMBL" id="KN847043">
    <property type="protein sequence ID" value="KIW26635.1"/>
    <property type="molecule type" value="Genomic_DNA"/>
</dbReference>
<feature type="signal peptide" evidence="1">
    <location>
        <begin position="1"/>
        <end position="31"/>
    </location>
</feature>
<dbReference type="HOGENOM" id="CLU_054231_0_0_1"/>
<evidence type="ECO:0000313" key="2">
    <source>
        <dbReference type="EMBL" id="KIW26635.1"/>
    </source>
</evidence>
<keyword evidence="1" id="KW-0732">Signal</keyword>
<name>A0A0D2C830_9EURO</name>
<feature type="chain" id="PRO_5002239533" evidence="1">
    <location>
        <begin position="32"/>
        <end position="360"/>
    </location>
</feature>
<dbReference type="Proteomes" id="UP000054466">
    <property type="component" value="Unassembled WGS sequence"/>
</dbReference>
<evidence type="ECO:0000256" key="1">
    <source>
        <dbReference type="SAM" id="SignalP"/>
    </source>
</evidence>
<accession>A0A0D2C830</accession>
<dbReference type="RefSeq" id="XP_016246851.1">
    <property type="nucleotide sequence ID" value="XM_016393432.1"/>
</dbReference>
<dbReference type="Gene3D" id="2.160.20.10">
    <property type="entry name" value="Single-stranded right-handed beta-helix, Pectin lyase-like"/>
    <property type="match status" value="1"/>
</dbReference>
<organism evidence="2 3">
    <name type="scientific">Cladophialophora immunda</name>
    <dbReference type="NCBI Taxonomy" id="569365"/>
    <lineage>
        <taxon>Eukaryota</taxon>
        <taxon>Fungi</taxon>
        <taxon>Dikarya</taxon>
        <taxon>Ascomycota</taxon>
        <taxon>Pezizomycotina</taxon>
        <taxon>Eurotiomycetes</taxon>
        <taxon>Chaetothyriomycetidae</taxon>
        <taxon>Chaetothyriales</taxon>
        <taxon>Herpotrichiellaceae</taxon>
        <taxon>Cladophialophora</taxon>
    </lineage>
</organism>
<proteinExistence type="predicted"/>
<dbReference type="InterPro" id="IPR011050">
    <property type="entry name" value="Pectin_lyase_fold/virulence"/>
</dbReference>
<gene>
    <name evidence="2" type="ORF">PV07_06454</name>
</gene>
<dbReference type="OrthoDB" id="3488255at2759"/>
<dbReference type="GeneID" id="27345648"/>
<reference evidence="2 3" key="1">
    <citation type="submission" date="2015-01" db="EMBL/GenBank/DDBJ databases">
        <title>The Genome Sequence of Cladophialophora immunda CBS83496.</title>
        <authorList>
            <consortium name="The Broad Institute Genomics Platform"/>
            <person name="Cuomo C."/>
            <person name="de Hoog S."/>
            <person name="Gorbushina A."/>
            <person name="Stielow B."/>
            <person name="Teixiera M."/>
            <person name="Abouelleil A."/>
            <person name="Chapman S.B."/>
            <person name="Priest M."/>
            <person name="Young S.K."/>
            <person name="Wortman J."/>
            <person name="Nusbaum C."/>
            <person name="Birren B."/>
        </authorList>
    </citation>
    <scope>NUCLEOTIDE SEQUENCE [LARGE SCALE GENOMIC DNA]</scope>
    <source>
        <strain evidence="2 3">CBS 83496</strain>
    </source>
</reference>
<protein>
    <submittedName>
        <fullName evidence="2">Uncharacterized protein</fullName>
    </submittedName>
</protein>
<sequence length="360" mass="36505">MAAYSLQGPSRTGFVLLLLCTCIPFPAPASGSDGGALHVKSGESIQAAINAAYSGQMIVVELGTYAEQLTINTDGLQLVGKGASLVPPGAVVRNTCTGLAGPDTEAGICVTGQDVTLADFVLDHRQVLSVGQPVKDILVTGFQIQGFGLDVAVVGGQNTTIVGNGLYDGGQYGCLSTGSNNSHVDTNNVTSTGGLRYIGICMDDMTPGQITNNSIEGYNFALCVQTDGAHVANNHVLESCFGAFVDPGVQGAKVLDNHVGGASLMCASLPGEAMGGITIFAASDTEVQGNVVEGMRAGGLVNATAGITLVDDPTTNSTATGNKVVGNTLLDNDLDIYVRTAGAGNVVKDNKCSTPAELCG</sequence>
<dbReference type="VEuPathDB" id="FungiDB:PV07_06454"/>
<keyword evidence="3" id="KW-1185">Reference proteome</keyword>
<dbReference type="SUPFAM" id="SSF51126">
    <property type="entry name" value="Pectin lyase-like"/>
    <property type="match status" value="1"/>
</dbReference>